<feature type="non-terminal residue" evidence="1">
    <location>
        <position position="230"/>
    </location>
</feature>
<dbReference type="EMBL" id="BARS01052715">
    <property type="protein sequence ID" value="GAG44997.1"/>
    <property type="molecule type" value="Genomic_DNA"/>
</dbReference>
<dbReference type="AlphaFoldDB" id="X0YCK5"/>
<evidence type="ECO:0000313" key="1">
    <source>
        <dbReference type="EMBL" id="GAG44997.1"/>
    </source>
</evidence>
<gene>
    <name evidence="1" type="ORF">S01H1_78334</name>
</gene>
<protein>
    <submittedName>
        <fullName evidence="1">Uncharacterized protein</fullName>
    </submittedName>
</protein>
<feature type="non-terminal residue" evidence="1">
    <location>
        <position position="1"/>
    </location>
</feature>
<reference evidence="1" key="1">
    <citation type="journal article" date="2014" name="Front. Microbiol.">
        <title>High frequency of phylogenetically diverse reductive dehalogenase-homologous genes in deep subseafloor sedimentary metagenomes.</title>
        <authorList>
            <person name="Kawai M."/>
            <person name="Futagami T."/>
            <person name="Toyoda A."/>
            <person name="Takaki Y."/>
            <person name="Nishi S."/>
            <person name="Hori S."/>
            <person name="Arai W."/>
            <person name="Tsubouchi T."/>
            <person name="Morono Y."/>
            <person name="Uchiyama I."/>
            <person name="Ito T."/>
            <person name="Fujiyama A."/>
            <person name="Inagaki F."/>
            <person name="Takami H."/>
        </authorList>
    </citation>
    <scope>NUCLEOTIDE SEQUENCE</scope>
    <source>
        <strain evidence="1">Expedition CK06-06</strain>
    </source>
</reference>
<name>X0YCK5_9ZZZZ</name>
<comment type="caution">
    <text evidence="1">The sequence shown here is derived from an EMBL/GenBank/DDBJ whole genome shotgun (WGS) entry which is preliminary data.</text>
</comment>
<accession>X0YCK5</accession>
<organism evidence="1">
    <name type="scientific">marine sediment metagenome</name>
    <dbReference type="NCBI Taxonomy" id="412755"/>
    <lineage>
        <taxon>unclassified sequences</taxon>
        <taxon>metagenomes</taxon>
        <taxon>ecological metagenomes</taxon>
    </lineage>
</organism>
<sequence>ETTRGKVRQFVRFEIPVQPLSVEFIGYLLALFFSKESAVTNGSGAYEHTAKFNSLNSCPEAYVTTLAVLEDGNDYYLQDVACTSLTLRAEGTSRLEAGGSFVASKIGGTLSGYTWPTSAASRYLYNYAGIFTLEASDKKAQLRSFELSLEAGIDMDLAWRKVASEADRIYPSLWPYTPERSIQLRASLLAESGDLSSFRAAQQAGTENEVVLSCLGASIPDTDPLDYDEV</sequence>
<proteinExistence type="predicted"/>